<feature type="compositionally biased region" description="Low complexity" evidence="16">
    <location>
        <begin position="764"/>
        <end position="773"/>
    </location>
</feature>
<dbReference type="Pfam" id="PF13895">
    <property type="entry name" value="Ig_2"/>
    <property type="match status" value="1"/>
</dbReference>
<evidence type="ECO:0000256" key="8">
    <source>
        <dbReference type="ARBA" id="ARBA00023136"/>
    </source>
</evidence>
<keyword evidence="5" id="KW-0677">Repeat</keyword>
<evidence type="ECO:0000256" key="16">
    <source>
        <dbReference type="SAM" id="MobiDB-lite"/>
    </source>
</evidence>
<reference evidence="22" key="1">
    <citation type="submission" date="2025-08" db="UniProtKB">
        <authorList>
            <consortium name="RefSeq"/>
        </authorList>
    </citation>
    <scope>IDENTIFICATION</scope>
    <source>
        <tissue evidence="22">Thorax and Abdomen</tissue>
    </source>
</reference>
<keyword evidence="11" id="KW-0393">Immunoglobulin domain</keyword>
<keyword evidence="21" id="KW-1185">Reference proteome</keyword>
<dbReference type="Pfam" id="PF13927">
    <property type="entry name" value="Ig_3"/>
    <property type="match status" value="1"/>
</dbReference>
<feature type="region of interest" description="Disordered" evidence="16">
    <location>
        <begin position="398"/>
        <end position="438"/>
    </location>
</feature>
<dbReference type="SMART" id="SM00408">
    <property type="entry name" value="IGc2"/>
    <property type="match status" value="3"/>
</dbReference>
<feature type="domain" description="Ig-like" evidence="19">
    <location>
        <begin position="310"/>
        <end position="394"/>
    </location>
</feature>
<feature type="compositionally biased region" description="Basic residues" evidence="16">
    <location>
        <begin position="423"/>
        <end position="437"/>
    </location>
</feature>
<dbReference type="PANTHER" id="PTHR44170">
    <property type="entry name" value="PROTEIN SIDEKICK"/>
    <property type="match status" value="1"/>
</dbReference>
<evidence type="ECO:0000256" key="12">
    <source>
        <dbReference type="ARBA" id="ARBA00037573"/>
    </source>
</evidence>
<evidence type="ECO:0000256" key="14">
    <source>
        <dbReference type="ARBA" id="ARBA00038530"/>
    </source>
</evidence>
<dbReference type="GO" id="GO:0007399">
    <property type="term" value="P:nervous system development"/>
    <property type="evidence" value="ECO:0007669"/>
    <property type="project" value="TreeGrafter"/>
</dbReference>
<dbReference type="PANTHER" id="PTHR44170:SF33">
    <property type="entry name" value="BROTHER OF IHOG, ISOFORM G-RELATED"/>
    <property type="match status" value="1"/>
</dbReference>
<accession>A0A6J0B8C3</accession>
<dbReference type="GeneID" id="107217036"/>
<dbReference type="InterPro" id="IPR013783">
    <property type="entry name" value="Ig-like_fold"/>
</dbReference>
<feature type="domain" description="Fibronectin type-III" evidence="20">
    <location>
        <begin position="554"/>
        <end position="647"/>
    </location>
</feature>
<dbReference type="InterPro" id="IPR003598">
    <property type="entry name" value="Ig_sub2"/>
</dbReference>
<dbReference type="RefSeq" id="XP_015509883.1">
    <property type="nucleotide sequence ID" value="XM_015654397.2"/>
</dbReference>
<evidence type="ECO:0000256" key="3">
    <source>
        <dbReference type="ARBA" id="ARBA00022692"/>
    </source>
</evidence>
<dbReference type="OrthoDB" id="9998697at2759"/>
<keyword evidence="4 18" id="KW-0732">Signal</keyword>
<dbReference type="InterPro" id="IPR007110">
    <property type="entry name" value="Ig-like_dom"/>
</dbReference>
<dbReference type="InterPro" id="IPR036116">
    <property type="entry name" value="FN3_sf"/>
</dbReference>
<sequence length="798" mass="88207">MMRPMSFVYVVFGVLLSLMKHTLAADLGMSFNRHPEPIAAPLGDEVYFECSLNLPAEKFFWRHKPLNSDHWGPMIQSENSGVKASRHVVYFDEKSKAGDYQCIAYYGTSGLASDPARLSLATLEDFVEEENEKLQVAAGNTVPITCPVSYSCPQAIVEFYKYNDTIKNAFFTDGNTMVLKNISMADNGQYHCVANNDISSQTYTSRRKTILSVLGSDKAQPPYFIKQPQFEYRVLPGKNITLECFGAGNPVPRVTWSRIGNHLPSKVRVTAAGLNIHNVQISDNGQYHCRWSNEHGVKQCKIFLHVVESPRVTKPLKISTVSEGGDLEIFCSVSGIPEPVVEWLINGEFLPRDKNKNSRSLYISPVEKKHAGIVQCVASNEYGSDSGYGLLRVTPKQHLSGVGESRSDNTYSSSPNHREHTRIGGRRRPIKEGKRKGNALMVPPNQPNVTRLSDVSVMVRWSVPENNGLPIEFFKVQYRELGQKMNRKQGKWMTDTMVIPKHVRSFEVTDLQPNHTYKFRIAAVYSNHDNKLSSNSVKFLLNRTSDVKAPKLPVPILINTEAVGPHEILLVWNIEDTAAKIDGFIVHHRATTFAGKYIKTTVEGKTANSTTISHLNPDTAYEFKVQSFSIAAGSEYSQIHKQKTLPLPTEFLVQQVIPENTLKSTEINKTGGLYAIVGGGFGGVAILAALAAVTILYKRSKRKQNRESPQGLDKAVPNGRVVNGGIPDSKINITPNPLASLDTPEDSIPKNGQQSTMEMASFLNGQNNNSHNNGDATVQANTVGEPSLGAPASNEQPL</sequence>
<feature type="domain" description="Ig-like" evidence="19">
    <location>
        <begin position="222"/>
        <end position="290"/>
    </location>
</feature>
<dbReference type="SMART" id="SM00060">
    <property type="entry name" value="FN3"/>
    <property type="match status" value="2"/>
</dbReference>
<dbReference type="AlphaFoldDB" id="A0A6J0B8C3"/>
<dbReference type="Gene3D" id="2.60.40.10">
    <property type="entry name" value="Immunoglobulins"/>
    <property type="match status" value="5"/>
</dbReference>
<evidence type="ECO:0000256" key="7">
    <source>
        <dbReference type="ARBA" id="ARBA00022989"/>
    </source>
</evidence>
<evidence type="ECO:0000256" key="4">
    <source>
        <dbReference type="ARBA" id="ARBA00022729"/>
    </source>
</evidence>
<keyword evidence="2" id="KW-0358">Heparin-binding</keyword>
<name>A0A6J0B8C3_NEOLC</name>
<evidence type="ECO:0000256" key="17">
    <source>
        <dbReference type="SAM" id="Phobius"/>
    </source>
</evidence>
<evidence type="ECO:0000256" key="18">
    <source>
        <dbReference type="SAM" id="SignalP"/>
    </source>
</evidence>
<keyword evidence="10" id="KW-0325">Glycoprotein</keyword>
<dbReference type="InterPro" id="IPR003599">
    <property type="entry name" value="Ig_sub"/>
</dbReference>
<evidence type="ECO:0000259" key="19">
    <source>
        <dbReference type="PROSITE" id="PS50835"/>
    </source>
</evidence>
<dbReference type="Proteomes" id="UP000829291">
    <property type="component" value="Chromosome 6"/>
</dbReference>
<keyword evidence="7 17" id="KW-1133">Transmembrane helix</keyword>
<evidence type="ECO:0000256" key="9">
    <source>
        <dbReference type="ARBA" id="ARBA00023157"/>
    </source>
</evidence>
<proteinExistence type="inferred from homology"/>
<evidence type="ECO:0000256" key="10">
    <source>
        <dbReference type="ARBA" id="ARBA00023180"/>
    </source>
</evidence>
<comment type="similarity">
    <text evidence="13">Belongs to the immunoglobulin superfamily. IHOG family.</text>
</comment>
<evidence type="ECO:0000256" key="5">
    <source>
        <dbReference type="ARBA" id="ARBA00022737"/>
    </source>
</evidence>
<evidence type="ECO:0000313" key="22">
    <source>
        <dbReference type="RefSeq" id="XP_015509883.1"/>
    </source>
</evidence>
<comment type="function">
    <text evidence="12">Mediates response to the active Hedgehog (Hh) protein signal in embryos, functioning upstream or at the level of patched (ptc).</text>
</comment>
<dbReference type="GO" id="GO:0030154">
    <property type="term" value="P:cell differentiation"/>
    <property type="evidence" value="ECO:0007669"/>
    <property type="project" value="UniProtKB-ARBA"/>
</dbReference>
<evidence type="ECO:0000313" key="21">
    <source>
        <dbReference type="Proteomes" id="UP000829291"/>
    </source>
</evidence>
<dbReference type="PROSITE" id="PS50835">
    <property type="entry name" value="IG_LIKE"/>
    <property type="match status" value="3"/>
</dbReference>
<organism evidence="22">
    <name type="scientific">Neodiprion lecontei</name>
    <name type="common">Redheaded pine sawfly</name>
    <dbReference type="NCBI Taxonomy" id="441921"/>
    <lineage>
        <taxon>Eukaryota</taxon>
        <taxon>Metazoa</taxon>
        <taxon>Ecdysozoa</taxon>
        <taxon>Arthropoda</taxon>
        <taxon>Hexapoda</taxon>
        <taxon>Insecta</taxon>
        <taxon>Pterygota</taxon>
        <taxon>Neoptera</taxon>
        <taxon>Endopterygota</taxon>
        <taxon>Hymenoptera</taxon>
        <taxon>Tenthredinoidea</taxon>
        <taxon>Diprionidae</taxon>
        <taxon>Diprioninae</taxon>
        <taxon>Neodiprion</taxon>
    </lineage>
</organism>
<dbReference type="InterPro" id="IPR003961">
    <property type="entry name" value="FN3_dom"/>
</dbReference>
<dbReference type="InParanoid" id="A0A6J0B8C3"/>
<feature type="domain" description="Ig-like" evidence="19">
    <location>
        <begin position="115"/>
        <end position="211"/>
    </location>
</feature>
<dbReference type="FunCoup" id="A0A6J0B8C3">
    <property type="interactions" value="77"/>
</dbReference>
<dbReference type="CDD" id="cd00063">
    <property type="entry name" value="FN3"/>
    <property type="match status" value="2"/>
</dbReference>
<comment type="subunit">
    <text evidence="14">Homodimer. Heterotetramer; 2 iHog chains bind 2 hh chains when facilitated by heparin, heparin is required to promote high-affinity interactions between hh and iHog.</text>
</comment>
<dbReference type="Pfam" id="PF07679">
    <property type="entry name" value="I-set"/>
    <property type="match status" value="1"/>
</dbReference>
<keyword evidence="8 17" id="KW-0472">Membrane</keyword>
<evidence type="ECO:0000256" key="15">
    <source>
        <dbReference type="ARBA" id="ARBA00041099"/>
    </source>
</evidence>
<keyword evidence="6" id="KW-0654">Proteoglycan</keyword>
<dbReference type="GO" id="GO:0098609">
    <property type="term" value="P:cell-cell adhesion"/>
    <property type="evidence" value="ECO:0007669"/>
    <property type="project" value="TreeGrafter"/>
</dbReference>
<dbReference type="InterPro" id="IPR013098">
    <property type="entry name" value="Ig_I-set"/>
</dbReference>
<evidence type="ECO:0000259" key="20">
    <source>
        <dbReference type="PROSITE" id="PS50853"/>
    </source>
</evidence>
<dbReference type="SUPFAM" id="SSF48726">
    <property type="entry name" value="Immunoglobulin"/>
    <property type="match status" value="3"/>
</dbReference>
<feature type="domain" description="Fibronectin type-III" evidence="20">
    <location>
        <begin position="443"/>
        <end position="544"/>
    </location>
</feature>
<evidence type="ECO:0000256" key="13">
    <source>
        <dbReference type="ARBA" id="ARBA00038144"/>
    </source>
</evidence>
<evidence type="ECO:0000256" key="11">
    <source>
        <dbReference type="ARBA" id="ARBA00023319"/>
    </source>
</evidence>
<feature type="compositionally biased region" description="Polar residues" evidence="16">
    <location>
        <begin position="774"/>
        <end position="784"/>
    </location>
</feature>
<gene>
    <name evidence="22" type="primary">LOC107217036</name>
</gene>
<comment type="subcellular location">
    <subcellularLocation>
        <location evidence="1">Membrane</location>
        <topology evidence="1">Single-pass type I membrane protein</topology>
    </subcellularLocation>
</comment>
<dbReference type="SUPFAM" id="SSF49265">
    <property type="entry name" value="Fibronectin type III"/>
    <property type="match status" value="1"/>
</dbReference>
<protein>
    <recommendedName>
        <fullName evidence="15">Interference hedgehog</fullName>
    </recommendedName>
</protein>
<feature type="region of interest" description="Disordered" evidence="16">
    <location>
        <begin position="701"/>
        <end position="798"/>
    </location>
</feature>
<dbReference type="KEGG" id="nlo:107217036"/>
<dbReference type="PROSITE" id="PS50853">
    <property type="entry name" value="FN3"/>
    <property type="match status" value="2"/>
</dbReference>
<evidence type="ECO:0000256" key="2">
    <source>
        <dbReference type="ARBA" id="ARBA00022674"/>
    </source>
</evidence>
<evidence type="ECO:0000256" key="6">
    <source>
        <dbReference type="ARBA" id="ARBA00022974"/>
    </source>
</evidence>
<dbReference type="FunFam" id="2.60.40.10:FF:000032">
    <property type="entry name" value="palladin isoform X1"/>
    <property type="match status" value="2"/>
</dbReference>
<keyword evidence="3 17" id="KW-0812">Transmembrane</keyword>
<feature type="signal peptide" evidence="18">
    <location>
        <begin position="1"/>
        <end position="24"/>
    </location>
</feature>
<dbReference type="SMART" id="SM00409">
    <property type="entry name" value="IG"/>
    <property type="match status" value="4"/>
</dbReference>
<dbReference type="CDD" id="cd00096">
    <property type="entry name" value="Ig"/>
    <property type="match status" value="1"/>
</dbReference>
<dbReference type="GO" id="GO:0009653">
    <property type="term" value="P:anatomical structure morphogenesis"/>
    <property type="evidence" value="ECO:0007669"/>
    <property type="project" value="UniProtKB-ARBA"/>
</dbReference>
<feature type="transmembrane region" description="Helical" evidence="17">
    <location>
        <begin position="673"/>
        <end position="697"/>
    </location>
</feature>
<dbReference type="Pfam" id="PF00041">
    <property type="entry name" value="fn3"/>
    <property type="match status" value="2"/>
</dbReference>
<feature type="chain" id="PRO_5026936405" description="Interference hedgehog" evidence="18">
    <location>
        <begin position="25"/>
        <end position="798"/>
    </location>
</feature>
<keyword evidence="9" id="KW-1015">Disulfide bond</keyword>
<dbReference type="InterPro" id="IPR036179">
    <property type="entry name" value="Ig-like_dom_sf"/>
</dbReference>
<evidence type="ECO:0000256" key="1">
    <source>
        <dbReference type="ARBA" id="ARBA00004479"/>
    </source>
</evidence>